<comment type="caution">
    <text evidence="1">The sequence shown here is derived from an EMBL/GenBank/DDBJ whole genome shotgun (WGS) entry which is preliminary data.</text>
</comment>
<evidence type="ECO:0000313" key="2">
    <source>
        <dbReference type="Proteomes" id="UP000305238"/>
    </source>
</evidence>
<dbReference type="EMBL" id="VCKZ01000590">
    <property type="protein sequence ID" value="TMR26045.1"/>
    <property type="molecule type" value="Genomic_DNA"/>
</dbReference>
<dbReference type="OrthoDB" id="3483745at2"/>
<sequence>MFDPSPTIGRLGPLLRRRQPRRRAHRFVTRADFDRIALAAVPAAQSPGAHRVRSLAWTLYWRCQWAITTARADRARRRARPAGH</sequence>
<keyword evidence="2" id="KW-1185">Reference proteome</keyword>
<gene>
    <name evidence="1" type="ORF">ETD96_41935</name>
</gene>
<dbReference type="Proteomes" id="UP000305238">
    <property type="component" value="Unassembled WGS sequence"/>
</dbReference>
<dbReference type="AlphaFoldDB" id="A0A5S4FZ17"/>
<reference evidence="1 2" key="1">
    <citation type="submission" date="2019-05" db="EMBL/GenBank/DDBJ databases">
        <title>Draft genome sequence of Actinomadura geliboluensis A8036.</title>
        <authorList>
            <person name="Saricaoglu S."/>
            <person name="Isik K."/>
        </authorList>
    </citation>
    <scope>NUCLEOTIDE SEQUENCE [LARGE SCALE GENOMIC DNA]</scope>
    <source>
        <strain evidence="1 2">A8036</strain>
    </source>
</reference>
<organism evidence="1 2">
    <name type="scientific">Actinomadura geliboluensis</name>
    <dbReference type="NCBI Taxonomy" id="882440"/>
    <lineage>
        <taxon>Bacteria</taxon>
        <taxon>Bacillati</taxon>
        <taxon>Actinomycetota</taxon>
        <taxon>Actinomycetes</taxon>
        <taxon>Streptosporangiales</taxon>
        <taxon>Thermomonosporaceae</taxon>
        <taxon>Actinomadura</taxon>
    </lineage>
</organism>
<dbReference type="RefSeq" id="WP_138642042.1">
    <property type="nucleotide sequence ID" value="NZ_VCKZ01000590.1"/>
</dbReference>
<proteinExistence type="predicted"/>
<protein>
    <submittedName>
        <fullName evidence="1">Uncharacterized protein</fullName>
    </submittedName>
</protein>
<evidence type="ECO:0000313" key="1">
    <source>
        <dbReference type="EMBL" id="TMR26045.1"/>
    </source>
</evidence>
<name>A0A5S4FZ17_9ACTN</name>
<accession>A0A5S4FZ17</accession>